<dbReference type="Proteomes" id="UP000053470">
    <property type="component" value="Unassembled WGS sequence"/>
</dbReference>
<proteinExistence type="predicted"/>
<sequence length="105" mass="11241">MANNTLLSINGMNKRFDGAWLMLDASALPHPSDLTRAGGLLLRVAKGYHYGNHLALAQEAIIGAQRSKGKQSCIDDPASGSRLCVSTDNGTIYNMILEQAEPKKG</sequence>
<evidence type="ECO:0000313" key="1">
    <source>
        <dbReference type="EMBL" id="CEJ20001.1"/>
    </source>
</evidence>
<gene>
    <name evidence="1" type="ORF">RSIPO_02166</name>
</gene>
<reference evidence="1" key="2">
    <citation type="submission" date="2022-04" db="EMBL/GenBank/DDBJ databases">
        <title>Genomic draft of R. solanacearum strain IPO1609, a phylotype IIB1/biovar 2/race 3 strain isolated from potato in Europe.</title>
        <authorList>
            <person name="Boucher C."/>
            <person name="Carrere S."/>
            <person name="Dossat C."/>
            <person name="Elbaz M."/>
            <person name="Genin S."/>
            <person name="Gouzy J."/>
            <person name="Prior P."/>
            <person name="Segurens B."/>
            <person name="Wincker P."/>
        </authorList>
    </citation>
    <scope>NUCLEOTIDE SEQUENCE</scope>
    <source>
        <strain evidence="1">IPO1609</strain>
    </source>
</reference>
<evidence type="ECO:0000313" key="2">
    <source>
        <dbReference type="Proteomes" id="UP000053470"/>
    </source>
</evidence>
<dbReference type="AlphaFoldDB" id="A0ABF7REP4"/>
<organism evidence="1 2">
    <name type="scientific">Ralstonia solanacearum IPO1609</name>
    <dbReference type="NCBI Taxonomy" id="564066"/>
    <lineage>
        <taxon>Bacteria</taxon>
        <taxon>Pseudomonadati</taxon>
        <taxon>Pseudomonadota</taxon>
        <taxon>Betaproteobacteria</taxon>
        <taxon>Burkholderiales</taxon>
        <taxon>Burkholderiaceae</taxon>
        <taxon>Ralstonia</taxon>
        <taxon>Ralstonia solanacearum species complex</taxon>
    </lineage>
</organism>
<name>A0ABF7REP4_RALSL</name>
<accession>A0ABF7REP4</accession>
<dbReference type="EMBL" id="LN651282">
    <property type="protein sequence ID" value="CEJ20001.1"/>
    <property type="molecule type" value="Genomic_DNA"/>
</dbReference>
<keyword evidence="2" id="KW-1185">Reference proteome</keyword>
<reference evidence="1" key="1">
    <citation type="submission" date="2014-11" db="EMBL/GenBank/DDBJ databases">
        <authorList>
            <person name="Genoscope - CEA"/>
        </authorList>
    </citation>
    <scope>NUCLEOTIDE SEQUENCE</scope>
    <source>
        <strain evidence="1">IPO1609</strain>
    </source>
</reference>
<protein>
    <submittedName>
        <fullName evidence="1">Lipocalin protein</fullName>
    </submittedName>
</protein>